<comment type="caution">
    <text evidence="2">The sequence shown here is derived from an EMBL/GenBank/DDBJ whole genome shotgun (WGS) entry which is preliminary data.</text>
</comment>
<reference evidence="2 3" key="1">
    <citation type="submission" date="2019-07" db="EMBL/GenBank/DDBJ databases">
        <title>Draft genome for Streptomyces benahoarensis MZ03-48.</title>
        <authorList>
            <person name="Gonzalez-Pimentel J.L."/>
        </authorList>
    </citation>
    <scope>NUCLEOTIDE SEQUENCE [LARGE SCALE GENOMIC DNA]</scope>
    <source>
        <strain evidence="2 3">MZ03-48</strain>
    </source>
</reference>
<keyword evidence="3" id="KW-1185">Reference proteome</keyword>
<name>A0A553ZRK8_9ACTN</name>
<sequence>MGTVNGQFATAFTPSPSRPSTSVRATASRRSGSRRSASNTPGTSRTPEPSGTSELVYGPLQRARSHLTWSEALDLAGSVIDRVGLFVHLTAPPPVIRQRLLARKVEKNERRTYRRNEYGAQIRTSGD</sequence>
<dbReference type="AlphaFoldDB" id="A0A553ZRK8"/>
<feature type="compositionally biased region" description="Low complexity" evidence="1">
    <location>
        <begin position="9"/>
        <end position="40"/>
    </location>
</feature>
<evidence type="ECO:0000256" key="1">
    <source>
        <dbReference type="SAM" id="MobiDB-lite"/>
    </source>
</evidence>
<evidence type="ECO:0000313" key="3">
    <source>
        <dbReference type="Proteomes" id="UP000320888"/>
    </source>
</evidence>
<proteinExistence type="predicted"/>
<dbReference type="Proteomes" id="UP000320888">
    <property type="component" value="Unassembled WGS sequence"/>
</dbReference>
<gene>
    <name evidence="2" type="ORF">FNZ23_00350</name>
</gene>
<feature type="compositionally biased region" description="Polar residues" evidence="1">
    <location>
        <begin position="41"/>
        <end position="53"/>
    </location>
</feature>
<dbReference type="OrthoDB" id="3530636at2"/>
<accession>A0A553ZRK8</accession>
<dbReference type="EMBL" id="VKLS01000002">
    <property type="protein sequence ID" value="TSB44109.1"/>
    <property type="molecule type" value="Genomic_DNA"/>
</dbReference>
<protein>
    <submittedName>
        <fullName evidence="2">Uncharacterized protein</fullName>
    </submittedName>
</protein>
<feature type="region of interest" description="Disordered" evidence="1">
    <location>
        <begin position="1"/>
        <end position="55"/>
    </location>
</feature>
<organism evidence="2 3">
    <name type="scientific">Streptomyces benahoarensis</name>
    <dbReference type="NCBI Taxonomy" id="2595054"/>
    <lineage>
        <taxon>Bacteria</taxon>
        <taxon>Bacillati</taxon>
        <taxon>Actinomycetota</taxon>
        <taxon>Actinomycetes</taxon>
        <taxon>Kitasatosporales</taxon>
        <taxon>Streptomycetaceae</taxon>
        <taxon>Streptomyces</taxon>
    </lineage>
</organism>
<evidence type="ECO:0000313" key="2">
    <source>
        <dbReference type="EMBL" id="TSB44109.1"/>
    </source>
</evidence>